<sequence length="277" mass="32072">MQAVDSENKKNLQSDQWRLHQLNKELSNPEHPFNKFSTGNFKTLYEDPIGRGVKIRDEFMKFYEDNYSANRMKLVVLGREPLDELEGWVEELFAEVPNRNYPRLRWDDVEPFTEKELLTQVFAKPVLDSRVLDIYFPYQDEEEMYESHPSRYLSHLIGHEGPGSILSYIKNKGWANSLGAGSLPLGPGTAFFTISIRLTEEGLKHYQEIVKVVFQYIAVIRSVPPQEWIVEEMKTLADVDFRFRQKSPASKTASALSGVMQKPYPRHQLMSAPSVIR</sequence>
<name>A0ACC3CTF9_9PEZI</name>
<protein>
    <submittedName>
        <fullName evidence="1">Uncharacterized protein</fullName>
    </submittedName>
</protein>
<evidence type="ECO:0000313" key="1">
    <source>
        <dbReference type="EMBL" id="KAK3044283.1"/>
    </source>
</evidence>
<gene>
    <name evidence="1" type="ORF">LTS18_001706</name>
</gene>
<organism evidence="1 2">
    <name type="scientific">Coniosporium uncinatum</name>
    <dbReference type="NCBI Taxonomy" id="93489"/>
    <lineage>
        <taxon>Eukaryota</taxon>
        <taxon>Fungi</taxon>
        <taxon>Dikarya</taxon>
        <taxon>Ascomycota</taxon>
        <taxon>Pezizomycotina</taxon>
        <taxon>Dothideomycetes</taxon>
        <taxon>Dothideomycetes incertae sedis</taxon>
        <taxon>Coniosporium</taxon>
    </lineage>
</organism>
<evidence type="ECO:0000313" key="2">
    <source>
        <dbReference type="Proteomes" id="UP001186974"/>
    </source>
</evidence>
<keyword evidence="2" id="KW-1185">Reference proteome</keyword>
<dbReference type="Proteomes" id="UP001186974">
    <property type="component" value="Unassembled WGS sequence"/>
</dbReference>
<proteinExistence type="predicted"/>
<accession>A0ACC3CTF9</accession>
<feature type="non-terminal residue" evidence="1">
    <location>
        <position position="277"/>
    </location>
</feature>
<comment type="caution">
    <text evidence="1">The sequence shown here is derived from an EMBL/GenBank/DDBJ whole genome shotgun (WGS) entry which is preliminary data.</text>
</comment>
<dbReference type="EMBL" id="JAWDJW010012169">
    <property type="protein sequence ID" value="KAK3044283.1"/>
    <property type="molecule type" value="Genomic_DNA"/>
</dbReference>
<reference evidence="1" key="1">
    <citation type="submission" date="2024-09" db="EMBL/GenBank/DDBJ databases">
        <title>Black Yeasts Isolated from many extreme environments.</title>
        <authorList>
            <person name="Coleine C."/>
            <person name="Stajich J.E."/>
            <person name="Selbmann L."/>
        </authorList>
    </citation>
    <scope>NUCLEOTIDE SEQUENCE</scope>
    <source>
        <strain evidence="1">CCFEE 5737</strain>
    </source>
</reference>